<feature type="transmembrane region" description="Helical" evidence="1">
    <location>
        <begin position="6"/>
        <end position="23"/>
    </location>
</feature>
<keyword evidence="1" id="KW-1133">Transmembrane helix</keyword>
<evidence type="ECO:0000313" key="3">
    <source>
        <dbReference type="Proteomes" id="UP001596439"/>
    </source>
</evidence>
<dbReference type="Pfam" id="PF12669">
    <property type="entry name" value="FeoB_associated"/>
    <property type="match status" value="1"/>
</dbReference>
<dbReference type="EMBL" id="JBHTCE010000003">
    <property type="protein sequence ID" value="MFC7390984.1"/>
    <property type="molecule type" value="Genomic_DNA"/>
</dbReference>
<sequence length="72" mass="7969">MSFFDLLIGFIVFGYAAFSLYRYTRKAKGGKCATCEIEPTCTTACDAADWDKIIAEALQKEPSTMNATTKKD</sequence>
<proteinExistence type="predicted"/>
<evidence type="ECO:0000313" key="2">
    <source>
        <dbReference type="EMBL" id="MFC7390984.1"/>
    </source>
</evidence>
<dbReference type="Proteomes" id="UP001596439">
    <property type="component" value="Unassembled WGS sequence"/>
</dbReference>
<keyword evidence="1" id="KW-0812">Transmembrane</keyword>
<name>A0ABW2PNI2_9BACL</name>
<gene>
    <name evidence="2" type="ORF">ACFQO8_12650</name>
</gene>
<keyword evidence="1" id="KW-0472">Membrane</keyword>
<keyword evidence="3" id="KW-1185">Reference proteome</keyword>
<evidence type="ECO:0000256" key="1">
    <source>
        <dbReference type="SAM" id="Phobius"/>
    </source>
</evidence>
<protein>
    <submittedName>
        <fullName evidence="2">FeoB-associated Cys-rich membrane protein</fullName>
    </submittedName>
</protein>
<organism evidence="2 3">
    <name type="scientific">Exiguobacterium aestuarii</name>
    <dbReference type="NCBI Taxonomy" id="273527"/>
    <lineage>
        <taxon>Bacteria</taxon>
        <taxon>Bacillati</taxon>
        <taxon>Bacillota</taxon>
        <taxon>Bacilli</taxon>
        <taxon>Bacillales</taxon>
        <taxon>Bacillales Family XII. Incertae Sedis</taxon>
        <taxon>Exiguobacterium</taxon>
    </lineage>
</organism>
<dbReference type="RefSeq" id="WP_214790684.1">
    <property type="nucleotide sequence ID" value="NZ_JANIEL010000011.1"/>
</dbReference>
<accession>A0ABW2PNI2</accession>
<comment type="caution">
    <text evidence="2">The sequence shown here is derived from an EMBL/GenBank/DDBJ whole genome shotgun (WGS) entry which is preliminary data.</text>
</comment>
<reference evidence="3" key="1">
    <citation type="journal article" date="2019" name="Int. J. Syst. Evol. Microbiol.">
        <title>The Global Catalogue of Microorganisms (GCM) 10K type strain sequencing project: providing services to taxonomists for standard genome sequencing and annotation.</title>
        <authorList>
            <consortium name="The Broad Institute Genomics Platform"/>
            <consortium name="The Broad Institute Genome Sequencing Center for Infectious Disease"/>
            <person name="Wu L."/>
            <person name="Ma J."/>
        </authorList>
    </citation>
    <scope>NUCLEOTIDE SEQUENCE [LARGE SCALE GENOMIC DNA]</scope>
    <source>
        <strain evidence="3">CCUG 55590</strain>
    </source>
</reference>